<keyword evidence="3" id="KW-0963">Cytoplasm</keyword>
<dbReference type="Proteomes" id="UP000183812">
    <property type="component" value="Unassembled WGS sequence"/>
</dbReference>
<comment type="similarity">
    <text evidence="1 3">Belongs to the UreD family.</text>
</comment>
<dbReference type="AlphaFoldDB" id="A0A1G7N5Q9"/>
<gene>
    <name evidence="3" type="primary">ureD</name>
    <name evidence="4" type="ORF">SAMN04244550_02664</name>
</gene>
<keyword evidence="3" id="KW-0996">Nickel insertion</keyword>
<organism evidence="4 5">
    <name type="scientific">Rhodobacter capsulatus</name>
    <name type="common">Rhodopseudomonas capsulata</name>
    <dbReference type="NCBI Taxonomy" id="1061"/>
    <lineage>
        <taxon>Bacteria</taxon>
        <taxon>Pseudomonadati</taxon>
        <taxon>Pseudomonadota</taxon>
        <taxon>Alphaproteobacteria</taxon>
        <taxon>Rhodobacterales</taxon>
        <taxon>Rhodobacter group</taxon>
        <taxon>Rhodobacter</taxon>
    </lineage>
</organism>
<evidence type="ECO:0000313" key="5">
    <source>
        <dbReference type="Proteomes" id="UP000183812"/>
    </source>
</evidence>
<proteinExistence type="inferred from homology"/>
<dbReference type="HAMAP" id="MF_01384">
    <property type="entry name" value="UreD"/>
    <property type="match status" value="1"/>
</dbReference>
<dbReference type="EMBL" id="FNAY01000015">
    <property type="protein sequence ID" value="SDF69227.1"/>
    <property type="molecule type" value="Genomic_DNA"/>
</dbReference>
<evidence type="ECO:0000313" key="4">
    <source>
        <dbReference type="EMBL" id="SDF69227.1"/>
    </source>
</evidence>
<protein>
    <recommendedName>
        <fullName evidence="3">Urease accessory protein UreD</fullName>
    </recommendedName>
</protein>
<dbReference type="InterPro" id="IPR002669">
    <property type="entry name" value="UreD"/>
</dbReference>
<dbReference type="Pfam" id="PF01774">
    <property type="entry name" value="UreD"/>
    <property type="match status" value="1"/>
</dbReference>
<evidence type="ECO:0000256" key="2">
    <source>
        <dbReference type="ARBA" id="ARBA00023186"/>
    </source>
</evidence>
<dbReference type="PANTHER" id="PTHR33643:SF1">
    <property type="entry name" value="UREASE ACCESSORY PROTEIN D"/>
    <property type="match status" value="1"/>
</dbReference>
<name>A0A1G7N5Q9_RHOCA</name>
<reference evidence="4 5" key="1">
    <citation type="submission" date="2016-10" db="EMBL/GenBank/DDBJ databases">
        <authorList>
            <person name="de Groot N.N."/>
        </authorList>
    </citation>
    <scope>NUCLEOTIDE SEQUENCE [LARGE SCALE GENOMIC DNA]</scope>
    <source>
        <strain evidence="5">DSM 938 / 37b4</strain>
    </source>
</reference>
<dbReference type="GO" id="GO:0016151">
    <property type="term" value="F:nickel cation binding"/>
    <property type="evidence" value="ECO:0007669"/>
    <property type="project" value="UniProtKB-UniRule"/>
</dbReference>
<sequence>MCGTGLAAILLRPPACPDMDARPRRAFAAIMFDSATTPRFQRSHGQASVAFEGARLTRLAQRGSAKALLPHVRGVPEVVFLNTSGGLTAGDTLQYGLDLSGGARGVATTQAAERAYRAEGAAARVTVAHRVGRGGWLDWLPQETILFDRARLHRETTVDLAEDAGCLLLEAVVLGRAAMGETVQDLHFCDIRRINRAGKPIFLEPFLQNSNIIAKGPRVALLGPARSFATLVLCAQGAEDALGPARAALTVPGVEAAASGFDGKCVVRLLAEDGWPLRQQILQLMGALRRGAPPPRVWQT</sequence>
<comment type="function">
    <text evidence="3">Required for maturation of urease via the functional incorporation of the urease nickel metallocenter.</text>
</comment>
<evidence type="ECO:0000256" key="3">
    <source>
        <dbReference type="HAMAP-Rule" id="MF_01384"/>
    </source>
</evidence>
<dbReference type="PANTHER" id="PTHR33643">
    <property type="entry name" value="UREASE ACCESSORY PROTEIN D"/>
    <property type="match status" value="1"/>
</dbReference>
<comment type="subunit">
    <text evidence="3">UreD, UreF and UreG form a complex that acts as a GTP-hydrolysis-dependent molecular chaperone, activating the urease apoprotein by helping to assemble the nickel containing metallocenter of UreC. The UreE protein probably delivers the nickel.</text>
</comment>
<evidence type="ECO:0000256" key="1">
    <source>
        <dbReference type="ARBA" id="ARBA00007177"/>
    </source>
</evidence>
<accession>A0A1G7N5Q9</accession>
<keyword evidence="2 3" id="KW-0143">Chaperone</keyword>
<dbReference type="GO" id="GO:0005737">
    <property type="term" value="C:cytoplasm"/>
    <property type="evidence" value="ECO:0007669"/>
    <property type="project" value="UniProtKB-SubCell"/>
</dbReference>
<comment type="subcellular location">
    <subcellularLocation>
        <location evidence="3">Cytoplasm</location>
    </subcellularLocation>
</comment>